<dbReference type="GO" id="GO:0005634">
    <property type="term" value="C:nucleus"/>
    <property type="evidence" value="ECO:0007669"/>
    <property type="project" value="TreeGrafter"/>
</dbReference>
<name>A0A7C8ZEB0_OPUST</name>
<accession>A0A7C8ZEB0</accession>
<dbReference type="PROSITE" id="PS51678">
    <property type="entry name" value="SAM_MT_PRMT"/>
    <property type="match status" value="1"/>
</dbReference>
<keyword evidence="3 6" id="KW-0949">S-adenosyl-L-methionine</keyword>
<organism evidence="9">
    <name type="scientific">Opuntia streptacantha</name>
    <name type="common">Prickly pear cactus</name>
    <name type="synonym">Opuntia cardona</name>
    <dbReference type="NCBI Taxonomy" id="393608"/>
    <lineage>
        <taxon>Eukaryota</taxon>
        <taxon>Viridiplantae</taxon>
        <taxon>Streptophyta</taxon>
        <taxon>Embryophyta</taxon>
        <taxon>Tracheophyta</taxon>
        <taxon>Spermatophyta</taxon>
        <taxon>Magnoliopsida</taxon>
        <taxon>eudicotyledons</taxon>
        <taxon>Gunneridae</taxon>
        <taxon>Pentapetalae</taxon>
        <taxon>Caryophyllales</taxon>
        <taxon>Cactineae</taxon>
        <taxon>Cactaceae</taxon>
        <taxon>Opuntioideae</taxon>
        <taxon>Opuntia</taxon>
    </lineage>
</organism>
<reference evidence="9" key="1">
    <citation type="journal article" date="2013" name="J. Plant Res.">
        <title>Effect of fungi and light on seed germination of three Opuntia species from semiarid lands of central Mexico.</title>
        <authorList>
            <person name="Delgado-Sanchez P."/>
            <person name="Jimenez-Bremont J.F."/>
            <person name="Guerrero-Gonzalez Mde L."/>
            <person name="Flores J."/>
        </authorList>
    </citation>
    <scope>NUCLEOTIDE SEQUENCE</scope>
    <source>
        <tissue evidence="9">Cladode</tissue>
    </source>
</reference>
<evidence type="ECO:0000256" key="5">
    <source>
        <dbReference type="ARBA" id="ARBA00049303"/>
    </source>
</evidence>
<dbReference type="InterPro" id="IPR055135">
    <property type="entry name" value="PRMT_dom"/>
</dbReference>
<evidence type="ECO:0000256" key="4">
    <source>
        <dbReference type="ARBA" id="ARBA00047384"/>
    </source>
</evidence>
<dbReference type="PANTHER" id="PTHR11006:SF89">
    <property type="entry name" value="PROTEIN ARGININE N-METHYLTRANSFERASE 3-RELATED"/>
    <property type="match status" value="1"/>
</dbReference>
<reference evidence="9" key="2">
    <citation type="submission" date="2020-07" db="EMBL/GenBank/DDBJ databases">
        <authorList>
            <person name="Vera ALvarez R."/>
            <person name="Arias-Moreno D.M."/>
            <person name="Jimenez-Jacinto V."/>
            <person name="Jimenez-Bremont J.F."/>
            <person name="Swaminathan K."/>
            <person name="Moose S.P."/>
            <person name="Guerrero-Gonzalez M.L."/>
            <person name="Marino-Ramirez L."/>
            <person name="Landsman D."/>
            <person name="Rodriguez-Kessler M."/>
            <person name="Delgado-Sanchez P."/>
        </authorList>
    </citation>
    <scope>NUCLEOTIDE SEQUENCE</scope>
    <source>
        <tissue evidence="9">Cladode</tissue>
    </source>
</reference>
<evidence type="ECO:0000256" key="1">
    <source>
        <dbReference type="ARBA" id="ARBA00022603"/>
    </source>
</evidence>
<dbReference type="SUPFAM" id="SSF53335">
    <property type="entry name" value="S-adenosyl-L-methionine-dependent methyltransferases"/>
    <property type="match status" value="1"/>
</dbReference>
<feature type="domain" description="C2H2-type" evidence="8">
    <location>
        <begin position="54"/>
        <end position="75"/>
    </location>
</feature>
<dbReference type="GO" id="GO:0035242">
    <property type="term" value="F:protein-arginine omega-N asymmetric methyltransferase activity"/>
    <property type="evidence" value="ECO:0007669"/>
    <property type="project" value="UniProtKB-EC"/>
</dbReference>
<evidence type="ECO:0000256" key="6">
    <source>
        <dbReference type="PROSITE-ProRule" id="PRU01015"/>
    </source>
</evidence>
<protein>
    <recommendedName>
        <fullName evidence="8">C2H2-type domain-containing protein</fullName>
    </recommendedName>
</protein>
<feature type="compositionally biased region" description="Acidic residues" evidence="7">
    <location>
        <begin position="17"/>
        <end position="46"/>
    </location>
</feature>
<evidence type="ECO:0000259" key="8">
    <source>
        <dbReference type="PROSITE" id="PS00028"/>
    </source>
</evidence>
<dbReference type="EMBL" id="GISG01118474">
    <property type="protein sequence ID" value="MBA4640291.1"/>
    <property type="molecule type" value="Transcribed_RNA"/>
</dbReference>
<dbReference type="InterPro" id="IPR041661">
    <property type="entry name" value="ZN622/Rei1/Reh1_Znf-C2H2"/>
</dbReference>
<dbReference type="InterPro" id="IPR013216">
    <property type="entry name" value="Methyltransf_11"/>
</dbReference>
<dbReference type="FunFam" id="3.40.50.150:FF:000016">
    <property type="entry name" value="Protein arginine N-methyltransferase 6"/>
    <property type="match status" value="1"/>
</dbReference>
<dbReference type="Gene3D" id="3.40.50.150">
    <property type="entry name" value="Vaccinia Virus protein VP39"/>
    <property type="match status" value="1"/>
</dbReference>
<evidence type="ECO:0000313" key="9">
    <source>
        <dbReference type="EMBL" id="MBA4640291.1"/>
    </source>
</evidence>
<dbReference type="GO" id="GO:0032259">
    <property type="term" value="P:methylation"/>
    <property type="evidence" value="ECO:0007669"/>
    <property type="project" value="UniProtKB-KW"/>
</dbReference>
<comment type="catalytic activity">
    <reaction evidence="4">
        <text>L-arginyl-[protein] + 2 S-adenosyl-L-methionine = N(omega),N(omega)-dimethyl-L-arginyl-[protein] + 2 S-adenosyl-L-homocysteine + 2 H(+)</text>
        <dbReference type="Rhea" id="RHEA:48096"/>
        <dbReference type="Rhea" id="RHEA-COMP:10532"/>
        <dbReference type="Rhea" id="RHEA-COMP:11991"/>
        <dbReference type="ChEBI" id="CHEBI:15378"/>
        <dbReference type="ChEBI" id="CHEBI:29965"/>
        <dbReference type="ChEBI" id="CHEBI:57856"/>
        <dbReference type="ChEBI" id="CHEBI:59789"/>
        <dbReference type="ChEBI" id="CHEBI:61897"/>
        <dbReference type="EC" id="2.1.1.319"/>
    </reaction>
    <physiologicalReaction direction="left-to-right" evidence="4">
        <dbReference type="Rhea" id="RHEA:48097"/>
    </physiologicalReaction>
</comment>
<proteinExistence type="predicted"/>
<dbReference type="InterPro" id="IPR025799">
    <property type="entry name" value="Arg_MeTrfase"/>
</dbReference>
<dbReference type="InterPro" id="IPR013087">
    <property type="entry name" value="Znf_C2H2_type"/>
</dbReference>
<dbReference type="PANTHER" id="PTHR11006">
    <property type="entry name" value="PROTEIN ARGININE N-METHYLTRANSFERASE"/>
    <property type="match status" value="1"/>
</dbReference>
<sequence length="641" mass="70959">MATNPSKSNEVEQLVIDTEDDEDYDDGQAEGWEDWNADESEDNGDGDGDSEFKCLFCESNFGSCGSFFEHCASVHYFDFAGIKKSLDLDFYGCVKLVNYIRRMVARNTCWSCGQQCMSIEELQNHLHEPSISKELKQFWDDEKYLQPFREGDSLLYSFDQDEDFEEDESIPFVHQEELMKIREEVGNICINDEIMVDTDASTSFASNGKGMKEQASTSDSSVNVTSLSHKEKVNGICVQHDSSYQKKTDMPLKVSFANVAASEIRKVNESYFGSYSSFGIHREMLSDKVRMDAYGQAILKNPSLLNGATVLDVGCGTGILSLFAAQAGASRVIAVDASAKMASVATQIAKDNGLLWIGNVGNGDEQRKGVVEVVHGMVEDLDKSLQIKPHSIDVLLSEWMGYCLLYESMLSSVLYARDRWLKPGGAILPDTATMFAAGFGRGGTSLPFWENVYGFSMSCVGKELVEDAAEVPIVDVIDSRDIVTDTAALQTFDLATMRLDDLDFTSCIELQPTSDCPTKSIDAKSEPTWCHGIVLWFDTGFTSRFCRETPANLSTSPYTAKTHWAQTILTFKEPIALSLENPNLEKSAPVGTECCPASKIQLRISIARASQHRAIDISIEPSGVGHDGRKWVWPAQIFNLL</sequence>
<dbReference type="AlphaFoldDB" id="A0A7C8ZEB0"/>
<dbReference type="InterPro" id="IPR029063">
    <property type="entry name" value="SAM-dependent_MTases_sf"/>
</dbReference>
<keyword evidence="1 6" id="KW-0489">Methyltransferase</keyword>
<comment type="catalytic activity">
    <reaction evidence="5">
        <text>L-arginyl-[protein] + S-adenosyl-L-methionine = N(omega)-methyl-L-arginyl-[protein] + S-adenosyl-L-homocysteine + H(+)</text>
        <dbReference type="Rhea" id="RHEA:48100"/>
        <dbReference type="Rhea" id="RHEA-COMP:10532"/>
        <dbReference type="Rhea" id="RHEA-COMP:11990"/>
        <dbReference type="ChEBI" id="CHEBI:15378"/>
        <dbReference type="ChEBI" id="CHEBI:29965"/>
        <dbReference type="ChEBI" id="CHEBI:57856"/>
        <dbReference type="ChEBI" id="CHEBI:59789"/>
        <dbReference type="ChEBI" id="CHEBI:65280"/>
    </reaction>
    <physiologicalReaction direction="left-to-right" evidence="5">
        <dbReference type="Rhea" id="RHEA:48101"/>
    </physiologicalReaction>
</comment>
<dbReference type="PROSITE" id="PS00028">
    <property type="entry name" value="ZINC_FINGER_C2H2_1"/>
    <property type="match status" value="1"/>
</dbReference>
<dbReference type="Pfam" id="PF12756">
    <property type="entry name" value="zf-C2H2_2"/>
    <property type="match status" value="1"/>
</dbReference>
<dbReference type="InterPro" id="IPR036236">
    <property type="entry name" value="Znf_C2H2_sf"/>
</dbReference>
<dbReference type="CDD" id="cd02440">
    <property type="entry name" value="AdoMet_MTases"/>
    <property type="match status" value="1"/>
</dbReference>
<evidence type="ECO:0000256" key="3">
    <source>
        <dbReference type="ARBA" id="ARBA00022691"/>
    </source>
</evidence>
<dbReference type="Pfam" id="PF08241">
    <property type="entry name" value="Methyltransf_11"/>
    <property type="match status" value="1"/>
</dbReference>
<feature type="region of interest" description="Disordered" evidence="7">
    <location>
        <begin position="1"/>
        <end position="46"/>
    </location>
</feature>
<evidence type="ECO:0000256" key="7">
    <source>
        <dbReference type="SAM" id="MobiDB-lite"/>
    </source>
</evidence>
<dbReference type="SUPFAM" id="SSF57667">
    <property type="entry name" value="beta-beta-alpha zinc fingers"/>
    <property type="match status" value="1"/>
</dbReference>
<evidence type="ECO:0000256" key="2">
    <source>
        <dbReference type="ARBA" id="ARBA00022679"/>
    </source>
</evidence>
<dbReference type="Gene3D" id="2.70.160.11">
    <property type="entry name" value="Hnrnp arginine n-methyltransferase1"/>
    <property type="match status" value="1"/>
</dbReference>
<keyword evidence="2 6" id="KW-0808">Transferase</keyword>
<dbReference type="GO" id="GO:0042054">
    <property type="term" value="F:histone methyltransferase activity"/>
    <property type="evidence" value="ECO:0007669"/>
    <property type="project" value="TreeGrafter"/>
</dbReference>
<dbReference type="Pfam" id="PF22528">
    <property type="entry name" value="PRMT_C"/>
    <property type="match status" value="1"/>
</dbReference>